<dbReference type="EMBL" id="NHSF01000063">
    <property type="protein sequence ID" value="MBK5931390.1"/>
    <property type="molecule type" value="Genomic_DNA"/>
</dbReference>
<protein>
    <submittedName>
        <fullName evidence="6">5-oxoprolinase</fullName>
    </submittedName>
</protein>
<feature type="domain" description="Hydantoinase B/oxoprolinase" evidence="3">
    <location>
        <begin position="725"/>
        <end position="1231"/>
    </location>
</feature>
<dbReference type="GO" id="GO:0005829">
    <property type="term" value="C:cytosol"/>
    <property type="evidence" value="ECO:0007669"/>
    <property type="project" value="TreeGrafter"/>
</dbReference>
<dbReference type="RefSeq" id="WP_201246226.1">
    <property type="nucleotide sequence ID" value="NZ_NHSF01000063.1"/>
</dbReference>
<feature type="domain" description="Hydantoinase/oxoprolinase N-terminal" evidence="4">
    <location>
        <begin position="12"/>
        <end position="191"/>
    </location>
</feature>
<dbReference type="Pfam" id="PF02538">
    <property type="entry name" value="Hydantoinase_B"/>
    <property type="match status" value="1"/>
</dbReference>
<evidence type="ECO:0000313" key="7">
    <source>
        <dbReference type="Proteomes" id="UP001296967"/>
    </source>
</evidence>
<feature type="domain" description="Hydantoinase A/oxoprolinase" evidence="2">
    <location>
        <begin position="210"/>
        <end position="501"/>
    </location>
</feature>
<dbReference type="GO" id="GO:0006749">
    <property type="term" value="P:glutathione metabolic process"/>
    <property type="evidence" value="ECO:0007669"/>
    <property type="project" value="TreeGrafter"/>
</dbReference>
<evidence type="ECO:0000259" key="3">
    <source>
        <dbReference type="Pfam" id="PF02538"/>
    </source>
</evidence>
<reference evidence="6" key="2">
    <citation type="journal article" date="2020" name="Microorganisms">
        <title>Osmotic Adaptation and Compatible Solute Biosynthesis of Phototrophic Bacteria as Revealed from Genome Analyses.</title>
        <authorList>
            <person name="Imhoff J.F."/>
            <person name="Rahn T."/>
            <person name="Kunzel S."/>
            <person name="Keller A."/>
            <person name="Neulinger S.C."/>
        </authorList>
    </citation>
    <scope>NUCLEOTIDE SEQUENCE</scope>
    <source>
        <strain evidence="6">DSM 4395</strain>
    </source>
</reference>
<gene>
    <name evidence="6" type="ORF">CCR82_12895</name>
</gene>
<organism evidence="6 7">
    <name type="scientific">Halochromatium salexigens</name>
    <name type="common">Chromatium salexigens</name>
    <dbReference type="NCBI Taxonomy" id="49447"/>
    <lineage>
        <taxon>Bacteria</taxon>
        <taxon>Pseudomonadati</taxon>
        <taxon>Pseudomonadota</taxon>
        <taxon>Gammaproteobacteria</taxon>
        <taxon>Chromatiales</taxon>
        <taxon>Chromatiaceae</taxon>
        <taxon>Halochromatium</taxon>
    </lineage>
</organism>
<reference evidence="6" key="1">
    <citation type="submission" date="2017-05" db="EMBL/GenBank/DDBJ databases">
        <authorList>
            <person name="Imhoff J.F."/>
            <person name="Rahn T."/>
            <person name="Kuenzel S."/>
            <person name="Neulinger S.C."/>
        </authorList>
    </citation>
    <scope>NUCLEOTIDE SEQUENCE</scope>
    <source>
        <strain evidence="6">DSM 4395</strain>
    </source>
</reference>
<dbReference type="Pfam" id="PF19278">
    <property type="entry name" value="Hydant_A_C"/>
    <property type="match status" value="1"/>
</dbReference>
<dbReference type="PANTHER" id="PTHR11365:SF23">
    <property type="entry name" value="HYPOTHETICAL 5-OXOPROLINASE (EUROFUNG)-RELATED"/>
    <property type="match status" value="1"/>
</dbReference>
<dbReference type="AlphaFoldDB" id="A0AAJ0UH44"/>
<dbReference type="PANTHER" id="PTHR11365">
    <property type="entry name" value="5-OXOPROLINASE RELATED"/>
    <property type="match status" value="1"/>
</dbReference>
<dbReference type="Pfam" id="PF01968">
    <property type="entry name" value="Hydantoinase_A"/>
    <property type="match status" value="1"/>
</dbReference>
<dbReference type="Pfam" id="PF05378">
    <property type="entry name" value="Hydant_A_N"/>
    <property type="match status" value="1"/>
</dbReference>
<dbReference type="GO" id="GO:0017168">
    <property type="term" value="F:5-oxoprolinase (ATP-hydrolyzing) activity"/>
    <property type="evidence" value="ECO:0007669"/>
    <property type="project" value="TreeGrafter"/>
</dbReference>
<evidence type="ECO:0000256" key="1">
    <source>
        <dbReference type="ARBA" id="ARBA00010403"/>
    </source>
</evidence>
<proteinExistence type="inferred from homology"/>
<dbReference type="InterPro" id="IPR045079">
    <property type="entry name" value="Oxoprolinase-like"/>
</dbReference>
<evidence type="ECO:0000259" key="4">
    <source>
        <dbReference type="Pfam" id="PF05378"/>
    </source>
</evidence>
<feature type="domain" description="Acetophenone carboxylase-like C-terminal" evidence="5">
    <location>
        <begin position="519"/>
        <end position="699"/>
    </location>
</feature>
<evidence type="ECO:0000259" key="5">
    <source>
        <dbReference type="Pfam" id="PF19278"/>
    </source>
</evidence>
<evidence type="ECO:0000313" key="6">
    <source>
        <dbReference type="EMBL" id="MBK5931390.1"/>
    </source>
</evidence>
<comment type="caution">
    <text evidence="6">The sequence shown here is derived from an EMBL/GenBank/DDBJ whole genome shotgun (WGS) entry which is preliminary data.</text>
</comment>
<name>A0AAJ0UH44_HALSE</name>
<dbReference type="InterPro" id="IPR049517">
    <property type="entry name" value="ACX-like_C"/>
</dbReference>
<dbReference type="InterPro" id="IPR002821">
    <property type="entry name" value="Hydantoinase_A"/>
</dbReference>
<dbReference type="InterPro" id="IPR003692">
    <property type="entry name" value="Hydantoinase_B"/>
</dbReference>
<accession>A0AAJ0UH44</accession>
<dbReference type="Proteomes" id="UP001296967">
    <property type="component" value="Unassembled WGS sequence"/>
</dbReference>
<keyword evidence="7" id="KW-1185">Reference proteome</keyword>
<sequence>MPQQAQQTGWQFWIDRGGTFTDIVGRRPDGQLVTQKLLSENAEAYTDAAIQGIRRLLALAPEEPLPSAAIEAVKMGTTVATNALLERKGDRVLLLVTRGFRDALRIGDQARPQLFERQIRLPQMLYERVEEVTERVGADGHLVIPLDLDDLRPRLEQAHRDGIGAVAILCLHGYRYPEHEQRIKALAREIGFTQISTSHETSPLIKLIGRGDTTVVDAYLSPLLRRYVDQVESQLGQGADKVRLQFMQSHGGLTDAHLFQGKDAILSGPAGGIVGAVETSRQAGFEKLITFDMGGTSTDVAHYAGSLERSLETPVAGVRLRAPMMQIHTVAAGGGSLCQFDGARYRVGPESAGADPGPTCYRRGGPLAVTDCNLMLGKLQPGFFPAVFGPTQDQPLDLDAVQAAFRVLADEVARATGDRPSPEQVAEGFLRIAVENMANAIKTISVQRGYDVSDYTLVSFGGAGGQHACAVADALGMPRVLLHPLAGVLSAYGMGLAEVRALRECSLEQPLDEALDSGELAVALDAIAAEAEQELRAQSIPPERIELRRRLHLRYQGSDTALEVDVDSSSNNGSSNSERERILKFTAESAAEYAAEITRVFEAAYRARFGFLMPNTPLIAANVAVEAVGKAEGSRAAPKASKGPVPPPSATVSVFSGGDWHPTPLFERTALHSGNRIAGPAIIVEQTGTTVVEPGWQAEVTDLGNLLLQRVEARTGARAIGTDCDPVMLEVFNNLFMSIAEQMGYRLQNTAFSLNIKERLDFSCALFDPDGALVANAPHIPVHLGSMGESVRAVIRHNAGHMAPGDVYALNAPYNGGTHLPDVTVITPVFDATSEQILFYVGSRGHHADIGGISPGSMPARSQSVDEEGVLIDNLRLVERGVFQREAVMALLNAAPYPARNPEQNLADLQAQIAANAKGVEELLKMVEHFDLATVQAYMGHVQANAEESVRRVIEGLQPGRFRVEMDDGAMIAVAISIDRQRRQARVDFTGTSPQQPSNFNAPAAICRAAVLYVFRTLVADAIPLNEGCLKPIELIIPEGSLLNPRYPAAVVAGNVETSQAITDALYGALGVLAAAQGTMNNTTFGNARVQYYETVCGGSGAGPDFDGTAAVQTHMTNSRLTDPEVLEWRFPVRLESFAIRGGSGGHGRHRGGDGVERRIRFLEPMDVGILANRRRVPPFGLAGGEPGACGRHWIERVDGSIEPLESADTRSVAPNDVFVLQTPGGGGFGPATPD</sequence>
<dbReference type="InterPro" id="IPR008040">
    <property type="entry name" value="Hydant_A_N"/>
</dbReference>
<evidence type="ECO:0000259" key="2">
    <source>
        <dbReference type="Pfam" id="PF01968"/>
    </source>
</evidence>
<comment type="similarity">
    <text evidence="1">Belongs to the oxoprolinase family.</text>
</comment>